<feature type="transmembrane region" description="Helical" evidence="4">
    <location>
        <begin position="200"/>
        <end position="221"/>
    </location>
</feature>
<comment type="catalytic activity">
    <reaction evidence="1">
        <text>ATP + protein L-histidine = ADP + protein N-phospho-L-histidine.</text>
        <dbReference type="EC" id="2.7.13.3"/>
    </reaction>
</comment>
<keyword evidence="4" id="KW-1133">Transmembrane helix</keyword>
<dbReference type="InterPro" id="IPR003594">
    <property type="entry name" value="HATPase_dom"/>
</dbReference>
<feature type="transmembrane region" description="Helical" evidence="4">
    <location>
        <begin position="136"/>
        <end position="158"/>
    </location>
</feature>
<keyword evidence="6" id="KW-0808">Transferase</keyword>
<evidence type="ECO:0000259" key="5">
    <source>
        <dbReference type="PROSITE" id="PS50109"/>
    </source>
</evidence>
<dbReference type="Gene3D" id="3.30.565.10">
    <property type="entry name" value="Histidine kinase-like ATPase, C-terminal domain"/>
    <property type="match status" value="1"/>
</dbReference>
<proteinExistence type="predicted"/>
<dbReference type="CDD" id="cd00082">
    <property type="entry name" value="HisKA"/>
    <property type="match status" value="1"/>
</dbReference>
<dbReference type="Pfam" id="PF02518">
    <property type="entry name" value="HATPase_c"/>
    <property type="match status" value="1"/>
</dbReference>
<keyword evidence="3" id="KW-0597">Phosphoprotein</keyword>
<feature type="transmembrane region" description="Helical" evidence="4">
    <location>
        <begin position="233"/>
        <end position="254"/>
    </location>
</feature>
<dbReference type="PRINTS" id="PR00344">
    <property type="entry name" value="BCTRLSENSOR"/>
</dbReference>
<evidence type="ECO:0000313" key="6">
    <source>
        <dbReference type="EMBL" id="MBT1071813.1"/>
    </source>
</evidence>
<feature type="transmembrane region" description="Helical" evidence="4">
    <location>
        <begin position="266"/>
        <end position="285"/>
    </location>
</feature>
<keyword evidence="4" id="KW-0812">Transmembrane</keyword>
<dbReference type="InterPro" id="IPR029016">
    <property type="entry name" value="GAF-like_dom_sf"/>
</dbReference>
<organism evidence="6 7">
    <name type="scientific">Pelotalea chapellei</name>
    <dbReference type="NCBI Taxonomy" id="44671"/>
    <lineage>
        <taxon>Bacteria</taxon>
        <taxon>Pseudomonadati</taxon>
        <taxon>Thermodesulfobacteriota</taxon>
        <taxon>Desulfuromonadia</taxon>
        <taxon>Geobacterales</taxon>
        <taxon>Geobacteraceae</taxon>
        <taxon>Pelotalea</taxon>
    </lineage>
</organism>
<feature type="domain" description="Histidine kinase" evidence="5">
    <location>
        <begin position="483"/>
        <end position="682"/>
    </location>
</feature>
<feature type="transmembrane region" description="Helical" evidence="4">
    <location>
        <begin position="95"/>
        <end position="116"/>
    </location>
</feature>
<dbReference type="InterPro" id="IPR036890">
    <property type="entry name" value="HATPase_C_sf"/>
</dbReference>
<dbReference type="Proteomes" id="UP000784128">
    <property type="component" value="Unassembled WGS sequence"/>
</dbReference>
<dbReference type="InterPro" id="IPR004358">
    <property type="entry name" value="Sig_transdc_His_kin-like_C"/>
</dbReference>
<dbReference type="EMBL" id="JAHDYS010000006">
    <property type="protein sequence ID" value="MBT1071813.1"/>
    <property type="molecule type" value="Genomic_DNA"/>
</dbReference>
<accession>A0ABS5U843</accession>
<dbReference type="PANTHER" id="PTHR43065:SF42">
    <property type="entry name" value="TWO-COMPONENT SENSOR PPRA"/>
    <property type="match status" value="1"/>
</dbReference>
<gene>
    <name evidence="6" type="primary">prsK</name>
    <name evidence="6" type="ORF">KJB30_08470</name>
</gene>
<reference evidence="6 7" key="1">
    <citation type="submission" date="2021-05" db="EMBL/GenBank/DDBJ databases">
        <title>The draft genome of Geobacter chapellei DSM 13688.</title>
        <authorList>
            <person name="Xu Z."/>
            <person name="Masuda Y."/>
            <person name="Itoh H."/>
            <person name="Senoo K."/>
        </authorList>
    </citation>
    <scope>NUCLEOTIDE SEQUENCE [LARGE SCALE GENOMIC DNA]</scope>
    <source>
        <strain evidence="6 7">DSM 13688</strain>
    </source>
</reference>
<comment type="caution">
    <text evidence="6">The sequence shown here is derived from an EMBL/GenBank/DDBJ whole genome shotgun (WGS) entry which is preliminary data.</text>
</comment>
<evidence type="ECO:0000256" key="3">
    <source>
        <dbReference type="ARBA" id="ARBA00022553"/>
    </source>
</evidence>
<dbReference type="PANTHER" id="PTHR43065">
    <property type="entry name" value="SENSOR HISTIDINE KINASE"/>
    <property type="match status" value="1"/>
</dbReference>
<dbReference type="InterPro" id="IPR003661">
    <property type="entry name" value="HisK_dim/P_dom"/>
</dbReference>
<dbReference type="RefSeq" id="WP_214297981.1">
    <property type="nucleotide sequence ID" value="NZ_JAHDYS010000006.1"/>
</dbReference>
<dbReference type="EC" id="2.7.13.3" evidence="2"/>
<dbReference type="NCBIfam" id="TIGR02916">
    <property type="entry name" value="PEP_his_kin"/>
    <property type="match status" value="1"/>
</dbReference>
<protein>
    <recommendedName>
        <fullName evidence="2">histidine kinase</fullName>
        <ecNumber evidence="2">2.7.13.3</ecNumber>
    </recommendedName>
</protein>
<feature type="transmembrane region" description="Helical" evidence="4">
    <location>
        <begin position="63"/>
        <end position="83"/>
    </location>
</feature>
<evidence type="ECO:0000256" key="2">
    <source>
        <dbReference type="ARBA" id="ARBA00012438"/>
    </source>
</evidence>
<dbReference type="Gene3D" id="3.30.450.40">
    <property type="match status" value="1"/>
</dbReference>
<evidence type="ECO:0000256" key="1">
    <source>
        <dbReference type="ARBA" id="ARBA00000085"/>
    </source>
</evidence>
<evidence type="ECO:0000256" key="4">
    <source>
        <dbReference type="SAM" id="Phobius"/>
    </source>
</evidence>
<feature type="transmembrane region" description="Helical" evidence="4">
    <location>
        <begin position="33"/>
        <end position="51"/>
    </location>
</feature>
<dbReference type="SMART" id="SM00387">
    <property type="entry name" value="HATPase_c"/>
    <property type="match status" value="1"/>
</dbReference>
<keyword evidence="6" id="KW-0418">Kinase</keyword>
<dbReference type="PROSITE" id="PS50109">
    <property type="entry name" value="HIS_KIN"/>
    <property type="match status" value="1"/>
</dbReference>
<name>A0ABS5U843_9BACT</name>
<dbReference type="InterPro" id="IPR014265">
    <property type="entry name" value="XrtA/PrsK"/>
</dbReference>
<dbReference type="InterPro" id="IPR005467">
    <property type="entry name" value="His_kinase_dom"/>
</dbReference>
<dbReference type="GO" id="GO:0004673">
    <property type="term" value="F:protein histidine kinase activity"/>
    <property type="evidence" value="ECO:0007669"/>
    <property type="project" value="UniProtKB-EC"/>
</dbReference>
<keyword evidence="4" id="KW-0472">Membrane</keyword>
<evidence type="ECO:0000313" key="7">
    <source>
        <dbReference type="Proteomes" id="UP000784128"/>
    </source>
</evidence>
<feature type="transmembrane region" description="Helical" evidence="4">
    <location>
        <begin position="170"/>
        <end position="188"/>
    </location>
</feature>
<dbReference type="Gene3D" id="1.10.287.130">
    <property type="match status" value="1"/>
</dbReference>
<dbReference type="SUPFAM" id="SSF55781">
    <property type="entry name" value="GAF domain-like"/>
    <property type="match status" value="1"/>
</dbReference>
<sequence length="682" mass="76038">MLSAISITAITYAILFPFITGSKKNMAIPSLELSIAVIVAAGVELFDLLSLTDPSQMFFWKKMSIIFEALLTPALLWFSLTYARQENPRSISPMMRALLAISPLFAIFAFFFPLSAFVYAPDLGTEKILFLNNAGFIFYLFILIYLITALVNLEITLLNTTLTARWKIKFEVLGAGAFLAVLIVYYSHGLLFRTINMQLAPARGMVLIISLTMMIYSRMVRGNAVKVYVSRKIAYRSVVLLSVGLYLVILGLFGEGMQHLGDGFQRALLLTLALVCGLALFTLLLSETAKRRVRLFVDRNFYQNKYDYRNQWLQFTDRLAASPTGDDLLSSIIIGFCDTFGMRTGTLFTLNQEGDSYLSTVNMRAPLRGCSFPVTDSIVVQLAGSRQISDLRHIPSVGSNEEQKTFFKEHQACFLIPLYSHDKMDGFIMLGNPLNDREHYSHEDFDLMITLAKQASSALINLRLSHQLASSREMAALGKVSAFVMHDLKNQTSAISLMLSNAREHITVPEFQNDLLVSMEQTVFKMNALIMRLKHLPEKNDLQKTSVDLLQIAHETAALVKGTNLQVTGTRVIAEADREELQKVVLNLVLNAVEATNGTETITVEVGENETAYLKVSDKGCGIPEDFMRTALFSPFVSTKKKGLGIGLYQSKQIIEAHGGTIQVVSKLHKGSEFTVWLPKIA</sequence>
<keyword evidence="7" id="KW-1185">Reference proteome</keyword>
<dbReference type="SUPFAM" id="SSF55874">
    <property type="entry name" value="ATPase domain of HSP90 chaperone/DNA topoisomerase II/histidine kinase"/>
    <property type="match status" value="1"/>
</dbReference>
<feature type="transmembrane region" description="Helical" evidence="4">
    <location>
        <begin position="6"/>
        <end position="21"/>
    </location>
</feature>